<accession>A0AAD7GME1</accession>
<protein>
    <submittedName>
        <fullName evidence="1">Uncharacterized protein</fullName>
    </submittedName>
</protein>
<sequence>MTVRTLPPARQRQRIIACTRYRTKCLLEHCLFAMRLCEPNTLVGFVLVHIFLPSFSDLNTSKACSVCLVSSFQFVFDDNQCVFRGIMLAPAFSRNDTPAVPRARKVVVPIVDMGWLRPPQIRMLEDNIVWAKTEKRIFLKHSLETFPTSIHLNLHHYR</sequence>
<gene>
    <name evidence="1" type="ORF">B0H17DRAFT_1199105</name>
</gene>
<dbReference type="Proteomes" id="UP001221757">
    <property type="component" value="Unassembled WGS sequence"/>
</dbReference>
<dbReference type="AlphaFoldDB" id="A0AAD7GME1"/>
<dbReference type="EMBL" id="JARKIE010000041">
    <property type="protein sequence ID" value="KAJ7694581.1"/>
    <property type="molecule type" value="Genomic_DNA"/>
</dbReference>
<evidence type="ECO:0000313" key="1">
    <source>
        <dbReference type="EMBL" id="KAJ7694581.1"/>
    </source>
</evidence>
<reference evidence="1" key="1">
    <citation type="submission" date="2023-03" db="EMBL/GenBank/DDBJ databases">
        <title>Massive genome expansion in bonnet fungi (Mycena s.s.) driven by repeated elements and novel gene families across ecological guilds.</title>
        <authorList>
            <consortium name="Lawrence Berkeley National Laboratory"/>
            <person name="Harder C.B."/>
            <person name="Miyauchi S."/>
            <person name="Viragh M."/>
            <person name="Kuo A."/>
            <person name="Thoen E."/>
            <person name="Andreopoulos B."/>
            <person name="Lu D."/>
            <person name="Skrede I."/>
            <person name="Drula E."/>
            <person name="Henrissat B."/>
            <person name="Morin E."/>
            <person name="Kohler A."/>
            <person name="Barry K."/>
            <person name="LaButti K."/>
            <person name="Morin E."/>
            <person name="Salamov A."/>
            <person name="Lipzen A."/>
            <person name="Mereny Z."/>
            <person name="Hegedus B."/>
            <person name="Baldrian P."/>
            <person name="Stursova M."/>
            <person name="Weitz H."/>
            <person name="Taylor A."/>
            <person name="Grigoriev I.V."/>
            <person name="Nagy L.G."/>
            <person name="Martin F."/>
            <person name="Kauserud H."/>
        </authorList>
    </citation>
    <scope>NUCLEOTIDE SEQUENCE</scope>
    <source>
        <strain evidence="1">CBHHK067</strain>
    </source>
</reference>
<name>A0AAD7GME1_MYCRO</name>
<comment type="caution">
    <text evidence="1">The sequence shown here is derived from an EMBL/GenBank/DDBJ whole genome shotgun (WGS) entry which is preliminary data.</text>
</comment>
<dbReference type="Gene3D" id="1.25.40.570">
    <property type="match status" value="1"/>
</dbReference>
<evidence type="ECO:0000313" key="2">
    <source>
        <dbReference type="Proteomes" id="UP001221757"/>
    </source>
</evidence>
<proteinExistence type="predicted"/>
<organism evidence="1 2">
    <name type="scientific">Mycena rosella</name>
    <name type="common">Pink bonnet</name>
    <name type="synonym">Agaricus rosellus</name>
    <dbReference type="NCBI Taxonomy" id="1033263"/>
    <lineage>
        <taxon>Eukaryota</taxon>
        <taxon>Fungi</taxon>
        <taxon>Dikarya</taxon>
        <taxon>Basidiomycota</taxon>
        <taxon>Agaricomycotina</taxon>
        <taxon>Agaricomycetes</taxon>
        <taxon>Agaricomycetidae</taxon>
        <taxon>Agaricales</taxon>
        <taxon>Marasmiineae</taxon>
        <taxon>Mycenaceae</taxon>
        <taxon>Mycena</taxon>
    </lineage>
</organism>
<keyword evidence="2" id="KW-1185">Reference proteome</keyword>